<feature type="transmembrane region" description="Helical" evidence="6">
    <location>
        <begin position="334"/>
        <end position="353"/>
    </location>
</feature>
<gene>
    <name evidence="9" type="ORF">LPB19_06635</name>
</gene>
<feature type="domain" description="Glycosyltransferase 2-like" evidence="7">
    <location>
        <begin position="424"/>
        <end position="544"/>
    </location>
</feature>
<dbReference type="Pfam" id="PF04932">
    <property type="entry name" value="Wzy_C"/>
    <property type="match status" value="1"/>
</dbReference>
<feature type="transmembrane region" description="Helical" evidence="6">
    <location>
        <begin position="189"/>
        <end position="206"/>
    </location>
</feature>
<keyword evidence="4 6" id="KW-0472">Membrane</keyword>
<comment type="subcellular location">
    <subcellularLocation>
        <location evidence="1">Membrane</location>
        <topology evidence="1">Multi-pass membrane protein</topology>
    </subcellularLocation>
</comment>
<feature type="transmembrane region" description="Helical" evidence="6">
    <location>
        <begin position="234"/>
        <end position="250"/>
    </location>
</feature>
<dbReference type="PANTHER" id="PTHR43630:SF2">
    <property type="entry name" value="GLYCOSYLTRANSFERASE"/>
    <property type="match status" value="1"/>
</dbReference>
<dbReference type="Gene3D" id="3.90.550.10">
    <property type="entry name" value="Spore Coat Polysaccharide Biosynthesis Protein SpsA, Chain A"/>
    <property type="match status" value="1"/>
</dbReference>
<comment type="similarity">
    <text evidence="5">Belongs to the glycosyltransferase 2 family. WaaE/KdtX subfamily.</text>
</comment>
<feature type="transmembrane region" description="Helical" evidence="6">
    <location>
        <begin position="12"/>
        <end position="45"/>
    </location>
</feature>
<dbReference type="Proteomes" id="UP000663555">
    <property type="component" value="Chromosome"/>
</dbReference>
<evidence type="ECO:0000259" key="8">
    <source>
        <dbReference type="Pfam" id="PF04932"/>
    </source>
</evidence>
<feature type="transmembrane region" description="Helical" evidence="6">
    <location>
        <begin position="360"/>
        <end position="379"/>
    </location>
</feature>
<sequence length="674" mass="74174">MTDSTATARSRPIIFLLLMAGLGGALFSSSMLAASTLLLAIVGGLYVARGVPEQLQWDTPKELRLLHFAFWFFVAVSTLSWTFEGFDYEGGKTLGTHARLILFWPLIIAFSCAGLRAWHFFSAMALAALSVSGVFLAELVAHDWAINSLLSRRFGGGINPISFGNLALLASTLSLVSALYFIRSRKVRIAFICGGLGISAFVIALLSETRSNLIALPVLLLVFLPLVDRKLRRATILLIPLIIAVALYNADRMSKSLEALIEQQQLDMGMEVRLTIWKTAGELFSTNPGFGAGLGGYTRQIEELVANGSASTTLLDCCAGHAHNDLLTQAATSGVPGILGWAFLIFIPLTLFARHLFNSYAPVAHLSAAGVMVSSAYLLFGLTEATFNRTLFLTFYLLSIAGIAAALFNELSASYSRQRNCKVSATIITKNEEAHIADCIKSARLVADEIIVLDSGSTDQTADIAREHADIVEITDWPGFGIQKQRALEKATGDWVLSLDADERITPELAREINHHLADPDADAYKLPWAVTIYGKRLDFGRSGRAPLRLFRREGVRFSDALVHERILIPEGRRTKTLRGRLTHYTHRDFGHSLEKSAKYAWLGALEKHRRGKKTRTMIYPTLRGLLTFIQVYFIRFGFLDGAVGYLTAVTYAQVTFNKYAGLWTLNRADRGKG</sequence>
<protein>
    <submittedName>
        <fullName evidence="9">Glycosyltransferase</fullName>
    </submittedName>
</protein>
<organism evidence="9 10">
    <name type="scientific">Marinobacter salinisoli</name>
    <dbReference type="NCBI Taxonomy" id="2769486"/>
    <lineage>
        <taxon>Bacteria</taxon>
        <taxon>Pseudomonadati</taxon>
        <taxon>Pseudomonadota</taxon>
        <taxon>Gammaproteobacteria</taxon>
        <taxon>Pseudomonadales</taxon>
        <taxon>Marinobacteraceae</taxon>
        <taxon>Marinobacter</taxon>
    </lineage>
</organism>
<feature type="transmembrane region" description="Helical" evidence="6">
    <location>
        <begin position="618"/>
        <end position="639"/>
    </location>
</feature>
<evidence type="ECO:0000256" key="1">
    <source>
        <dbReference type="ARBA" id="ARBA00004141"/>
    </source>
</evidence>
<evidence type="ECO:0000256" key="4">
    <source>
        <dbReference type="ARBA" id="ARBA00023136"/>
    </source>
</evidence>
<accession>A0ABX7MUT2</accession>
<dbReference type="EMBL" id="CP071247">
    <property type="protein sequence ID" value="QSP96058.1"/>
    <property type="molecule type" value="Genomic_DNA"/>
</dbReference>
<feature type="transmembrane region" description="Helical" evidence="6">
    <location>
        <begin position="212"/>
        <end position="227"/>
    </location>
</feature>
<reference evidence="9 10" key="1">
    <citation type="submission" date="2021-03" db="EMBL/GenBank/DDBJ databases">
        <title>Genome sequencing of Marinobacter sp. LPB0319.</title>
        <authorList>
            <person name="Kim J."/>
        </authorList>
    </citation>
    <scope>NUCLEOTIDE SEQUENCE [LARGE SCALE GENOMIC DNA]</scope>
    <source>
        <strain evidence="9 10">LPB0319</strain>
    </source>
</reference>
<dbReference type="InterPro" id="IPR029044">
    <property type="entry name" value="Nucleotide-diphossugar_trans"/>
</dbReference>
<evidence type="ECO:0000313" key="10">
    <source>
        <dbReference type="Proteomes" id="UP000663555"/>
    </source>
</evidence>
<dbReference type="InterPro" id="IPR001173">
    <property type="entry name" value="Glyco_trans_2-like"/>
</dbReference>
<feature type="transmembrane region" description="Helical" evidence="6">
    <location>
        <begin position="391"/>
        <end position="409"/>
    </location>
</feature>
<evidence type="ECO:0000256" key="3">
    <source>
        <dbReference type="ARBA" id="ARBA00022989"/>
    </source>
</evidence>
<keyword evidence="10" id="KW-1185">Reference proteome</keyword>
<feature type="domain" description="O-antigen ligase-related" evidence="8">
    <location>
        <begin position="199"/>
        <end position="341"/>
    </location>
</feature>
<dbReference type="SUPFAM" id="SSF53448">
    <property type="entry name" value="Nucleotide-diphospho-sugar transferases"/>
    <property type="match status" value="1"/>
</dbReference>
<evidence type="ECO:0000313" key="9">
    <source>
        <dbReference type="EMBL" id="QSP96058.1"/>
    </source>
</evidence>
<proteinExistence type="inferred from homology"/>
<dbReference type="InterPro" id="IPR007016">
    <property type="entry name" value="O-antigen_ligase-rel_domated"/>
</dbReference>
<keyword evidence="2 6" id="KW-0812">Transmembrane</keyword>
<evidence type="ECO:0000256" key="2">
    <source>
        <dbReference type="ARBA" id="ARBA00022692"/>
    </source>
</evidence>
<evidence type="ECO:0000256" key="5">
    <source>
        <dbReference type="ARBA" id="ARBA00038494"/>
    </source>
</evidence>
<keyword evidence="3 6" id="KW-1133">Transmembrane helix</keyword>
<evidence type="ECO:0000256" key="6">
    <source>
        <dbReference type="SAM" id="Phobius"/>
    </source>
</evidence>
<dbReference type="PANTHER" id="PTHR43630">
    <property type="entry name" value="POLY-BETA-1,6-N-ACETYL-D-GLUCOSAMINE SYNTHASE"/>
    <property type="match status" value="1"/>
</dbReference>
<evidence type="ECO:0000259" key="7">
    <source>
        <dbReference type="Pfam" id="PF00535"/>
    </source>
</evidence>
<feature type="transmembrane region" description="Helical" evidence="6">
    <location>
        <begin position="161"/>
        <end position="182"/>
    </location>
</feature>
<feature type="transmembrane region" description="Helical" evidence="6">
    <location>
        <begin position="95"/>
        <end position="113"/>
    </location>
</feature>
<dbReference type="Pfam" id="PF00535">
    <property type="entry name" value="Glycos_transf_2"/>
    <property type="match status" value="1"/>
</dbReference>
<name>A0ABX7MUT2_9GAMM</name>
<dbReference type="RefSeq" id="WP_206645285.1">
    <property type="nucleotide sequence ID" value="NZ_CP071247.1"/>
</dbReference>
<feature type="transmembrane region" description="Helical" evidence="6">
    <location>
        <begin position="65"/>
        <end position="83"/>
    </location>
</feature>
<dbReference type="CDD" id="cd02511">
    <property type="entry name" value="Beta4Glucosyltransferase"/>
    <property type="match status" value="1"/>
</dbReference>